<evidence type="ECO:0000256" key="2">
    <source>
        <dbReference type="ARBA" id="ARBA00034617"/>
    </source>
</evidence>
<dbReference type="GO" id="GO:0043138">
    <property type="term" value="F:3'-5' DNA helicase activity"/>
    <property type="evidence" value="ECO:0007669"/>
    <property type="project" value="UniProtKB-EC"/>
</dbReference>
<proteinExistence type="inferred from homology"/>
<dbReference type="Proteomes" id="UP001180020">
    <property type="component" value="Unassembled WGS sequence"/>
</dbReference>
<dbReference type="SUPFAM" id="SSF52540">
    <property type="entry name" value="P-loop containing nucleoside triphosphate hydrolases"/>
    <property type="match status" value="1"/>
</dbReference>
<feature type="compositionally biased region" description="Basic and acidic residues" evidence="4">
    <location>
        <begin position="283"/>
        <end position="322"/>
    </location>
</feature>
<comment type="caution">
    <text evidence="6">The sequence shown here is derived from an EMBL/GenBank/DDBJ whole genome shotgun (WGS) entry which is preliminary data.</text>
</comment>
<dbReference type="EMBL" id="JAUJYO010000012">
    <property type="protein sequence ID" value="KAK1301891.1"/>
    <property type="molecule type" value="Genomic_DNA"/>
</dbReference>
<dbReference type="Pfam" id="PF16124">
    <property type="entry name" value="RecQ_Zn_bind"/>
    <property type="match status" value="1"/>
</dbReference>
<dbReference type="PANTHER" id="PTHR13710:SF155">
    <property type="entry name" value="ATP-DEPENDENT DNA HELICASE Q-LIKE 3"/>
    <property type="match status" value="1"/>
</dbReference>
<evidence type="ECO:0000256" key="1">
    <source>
        <dbReference type="ARBA" id="ARBA00005446"/>
    </source>
</evidence>
<feature type="region of interest" description="Disordered" evidence="4">
    <location>
        <begin position="250"/>
        <end position="376"/>
    </location>
</feature>
<evidence type="ECO:0000256" key="3">
    <source>
        <dbReference type="ARBA" id="ARBA00034808"/>
    </source>
</evidence>
<dbReference type="InterPro" id="IPR001650">
    <property type="entry name" value="Helicase_C-like"/>
</dbReference>
<feature type="compositionally biased region" description="Polar residues" evidence="4">
    <location>
        <begin position="250"/>
        <end position="280"/>
    </location>
</feature>
<sequence>MGIDRKDVRIVCHLNIPKSMEAFYQESGRAGRDQMPSRSVLYYGLDDRRKMMVEYCEDSGCRRKKILDCFGEKVLPSFCRKTCDACKHPNLVSGYLEELTHASSIHQKRLCPIFINSSLTIAPKELDSEFWNRDDEASHLDEEDISESDETDDTEVFKSLARSKLSSKAGLEEKLNFLEHAEEEYYQKKGSNKPTGADKRFISPTLREASKQRLLNALRQARERLKYGKAGKTFYNSQVASTIRWLSSSSNTEISDRVGSNSSQANESSGMDFPPSTSASLRKPADEEQKPILTREEEDHDIPSEAPIEHVKMEQPTVKKIELPPIPSFSEFVNKKEKDGKSNLSSASRRSFDAGTWRGDSGKLGRSDAEKRPKLQ</sequence>
<organism evidence="6 7">
    <name type="scientific">Acorus calamus</name>
    <name type="common">Sweet flag</name>
    <dbReference type="NCBI Taxonomy" id="4465"/>
    <lineage>
        <taxon>Eukaryota</taxon>
        <taxon>Viridiplantae</taxon>
        <taxon>Streptophyta</taxon>
        <taxon>Embryophyta</taxon>
        <taxon>Tracheophyta</taxon>
        <taxon>Spermatophyta</taxon>
        <taxon>Magnoliopsida</taxon>
        <taxon>Liliopsida</taxon>
        <taxon>Acoraceae</taxon>
        <taxon>Acorus</taxon>
    </lineage>
</organism>
<dbReference type="InterPro" id="IPR032284">
    <property type="entry name" value="RecQ_Zn-bd"/>
</dbReference>
<dbReference type="GO" id="GO:0005694">
    <property type="term" value="C:chromosome"/>
    <property type="evidence" value="ECO:0007669"/>
    <property type="project" value="TreeGrafter"/>
</dbReference>
<keyword evidence="6" id="KW-0378">Hydrolase</keyword>
<keyword evidence="6" id="KW-0067">ATP-binding</keyword>
<comment type="catalytic activity">
    <reaction evidence="2">
        <text>Couples ATP hydrolysis with the unwinding of duplex DNA by translocating in the 3'-5' direction.</text>
        <dbReference type="EC" id="5.6.2.4"/>
    </reaction>
</comment>
<evidence type="ECO:0000313" key="7">
    <source>
        <dbReference type="Proteomes" id="UP001180020"/>
    </source>
</evidence>
<dbReference type="EC" id="5.6.2.4" evidence="3"/>
<dbReference type="GO" id="GO:0009378">
    <property type="term" value="F:four-way junction helicase activity"/>
    <property type="evidence" value="ECO:0007669"/>
    <property type="project" value="TreeGrafter"/>
</dbReference>
<reference evidence="6" key="2">
    <citation type="submission" date="2023-06" db="EMBL/GenBank/DDBJ databases">
        <authorList>
            <person name="Ma L."/>
            <person name="Liu K.-W."/>
            <person name="Li Z."/>
            <person name="Hsiao Y.-Y."/>
            <person name="Qi Y."/>
            <person name="Fu T."/>
            <person name="Tang G."/>
            <person name="Zhang D."/>
            <person name="Sun W.-H."/>
            <person name="Liu D.-K."/>
            <person name="Li Y."/>
            <person name="Chen G.-Z."/>
            <person name="Liu X.-D."/>
            <person name="Liao X.-Y."/>
            <person name="Jiang Y.-T."/>
            <person name="Yu X."/>
            <person name="Hao Y."/>
            <person name="Huang J."/>
            <person name="Zhao X.-W."/>
            <person name="Ke S."/>
            <person name="Chen Y.-Y."/>
            <person name="Wu W.-L."/>
            <person name="Hsu J.-L."/>
            <person name="Lin Y.-F."/>
            <person name="Huang M.-D."/>
            <person name="Li C.-Y."/>
            <person name="Huang L."/>
            <person name="Wang Z.-W."/>
            <person name="Zhao X."/>
            <person name="Zhong W.-Y."/>
            <person name="Peng D.-H."/>
            <person name="Ahmad S."/>
            <person name="Lan S."/>
            <person name="Zhang J.-S."/>
            <person name="Tsai W.-C."/>
            <person name="Van De Peer Y."/>
            <person name="Liu Z.-J."/>
        </authorList>
    </citation>
    <scope>NUCLEOTIDE SEQUENCE</scope>
    <source>
        <strain evidence="6">CP</strain>
        <tissue evidence="6">Leaves</tissue>
    </source>
</reference>
<evidence type="ECO:0000259" key="5">
    <source>
        <dbReference type="PROSITE" id="PS51194"/>
    </source>
</evidence>
<comment type="similarity">
    <text evidence="1">Belongs to the helicase family. RecQ subfamily.</text>
</comment>
<dbReference type="Gene3D" id="3.40.50.300">
    <property type="entry name" value="P-loop containing nucleotide triphosphate hydrolases"/>
    <property type="match status" value="1"/>
</dbReference>
<feature type="domain" description="Helicase C-terminal" evidence="5">
    <location>
        <begin position="1"/>
        <end position="86"/>
    </location>
</feature>
<protein>
    <recommendedName>
        <fullName evidence="3">DNA 3'-5' helicase</fullName>
        <ecNumber evidence="3">5.6.2.4</ecNumber>
    </recommendedName>
</protein>
<evidence type="ECO:0000313" key="6">
    <source>
        <dbReference type="EMBL" id="KAK1301891.1"/>
    </source>
</evidence>
<dbReference type="InterPro" id="IPR027417">
    <property type="entry name" value="P-loop_NTPase"/>
</dbReference>
<dbReference type="GO" id="GO:0000724">
    <property type="term" value="P:double-strand break repair via homologous recombination"/>
    <property type="evidence" value="ECO:0007669"/>
    <property type="project" value="TreeGrafter"/>
</dbReference>
<gene>
    <name evidence="6" type="primary">RECQL3</name>
    <name evidence="6" type="ORF">QJS10_CPB12g01807</name>
</gene>
<dbReference type="PANTHER" id="PTHR13710">
    <property type="entry name" value="DNA HELICASE RECQ FAMILY MEMBER"/>
    <property type="match status" value="1"/>
</dbReference>
<keyword evidence="6" id="KW-0547">Nucleotide-binding</keyword>
<keyword evidence="6" id="KW-0347">Helicase</keyword>
<keyword evidence="7" id="KW-1185">Reference proteome</keyword>
<dbReference type="GO" id="GO:0005737">
    <property type="term" value="C:cytoplasm"/>
    <property type="evidence" value="ECO:0007669"/>
    <property type="project" value="TreeGrafter"/>
</dbReference>
<name>A0AAV9DLY7_ACOCL</name>
<dbReference type="AlphaFoldDB" id="A0AAV9DLY7"/>
<dbReference type="PROSITE" id="PS51194">
    <property type="entry name" value="HELICASE_CTER"/>
    <property type="match status" value="1"/>
</dbReference>
<evidence type="ECO:0000256" key="4">
    <source>
        <dbReference type="SAM" id="MobiDB-lite"/>
    </source>
</evidence>
<accession>A0AAV9DLY7</accession>
<feature type="compositionally biased region" description="Basic and acidic residues" evidence="4">
    <location>
        <begin position="360"/>
        <end position="376"/>
    </location>
</feature>
<reference evidence="6" key="1">
    <citation type="journal article" date="2023" name="Nat. Commun.">
        <title>Diploid and tetraploid genomes of Acorus and the evolution of monocots.</title>
        <authorList>
            <person name="Ma L."/>
            <person name="Liu K.W."/>
            <person name="Li Z."/>
            <person name="Hsiao Y.Y."/>
            <person name="Qi Y."/>
            <person name="Fu T."/>
            <person name="Tang G.D."/>
            <person name="Zhang D."/>
            <person name="Sun W.H."/>
            <person name="Liu D.K."/>
            <person name="Li Y."/>
            <person name="Chen G.Z."/>
            <person name="Liu X.D."/>
            <person name="Liao X.Y."/>
            <person name="Jiang Y.T."/>
            <person name="Yu X."/>
            <person name="Hao Y."/>
            <person name="Huang J."/>
            <person name="Zhao X.W."/>
            <person name="Ke S."/>
            <person name="Chen Y.Y."/>
            <person name="Wu W.L."/>
            <person name="Hsu J.L."/>
            <person name="Lin Y.F."/>
            <person name="Huang M.D."/>
            <person name="Li C.Y."/>
            <person name="Huang L."/>
            <person name="Wang Z.W."/>
            <person name="Zhao X."/>
            <person name="Zhong W.Y."/>
            <person name="Peng D.H."/>
            <person name="Ahmad S."/>
            <person name="Lan S."/>
            <person name="Zhang J.S."/>
            <person name="Tsai W.C."/>
            <person name="Van de Peer Y."/>
            <person name="Liu Z.J."/>
        </authorList>
    </citation>
    <scope>NUCLEOTIDE SEQUENCE</scope>
    <source>
        <strain evidence="6">CP</strain>
    </source>
</reference>